<keyword evidence="17" id="KW-1185">Reference proteome</keyword>
<evidence type="ECO:0000313" key="17">
    <source>
        <dbReference type="Proteomes" id="UP001367676"/>
    </source>
</evidence>
<feature type="region of interest" description="Disordered" evidence="14">
    <location>
        <begin position="1"/>
        <end position="33"/>
    </location>
</feature>
<feature type="domain" description="C2H2-type" evidence="15">
    <location>
        <begin position="472"/>
        <end position="499"/>
    </location>
</feature>
<dbReference type="GO" id="GO:0000978">
    <property type="term" value="F:RNA polymerase II cis-regulatory region sequence-specific DNA binding"/>
    <property type="evidence" value="ECO:0007669"/>
    <property type="project" value="TreeGrafter"/>
</dbReference>
<dbReference type="Gene3D" id="3.30.160.60">
    <property type="entry name" value="Classic Zinc Finger"/>
    <property type="match status" value="8"/>
</dbReference>
<proteinExistence type="inferred from homology"/>
<evidence type="ECO:0000256" key="11">
    <source>
        <dbReference type="ARBA" id="ARBA00061457"/>
    </source>
</evidence>
<dbReference type="FunFam" id="3.30.160.60:FF:001668">
    <property type="entry name" value="transcriptional repressor CTCF"/>
    <property type="match status" value="1"/>
</dbReference>
<name>A0AAN9TDE5_9HEMI</name>
<dbReference type="Pfam" id="PF00096">
    <property type="entry name" value="zf-C2H2"/>
    <property type="match status" value="5"/>
</dbReference>
<feature type="domain" description="C2H2-type" evidence="15">
    <location>
        <begin position="356"/>
        <end position="383"/>
    </location>
</feature>
<feature type="region of interest" description="Disordered" evidence="14">
    <location>
        <begin position="50"/>
        <end position="70"/>
    </location>
</feature>
<dbReference type="FunFam" id="3.30.160.60:FF:000420">
    <property type="entry name" value="Putative transcriptional repressor ctcf"/>
    <property type="match status" value="1"/>
</dbReference>
<accession>A0AAN9TDE5</accession>
<dbReference type="EMBL" id="JBBCAQ010000032">
    <property type="protein sequence ID" value="KAK7584077.1"/>
    <property type="molecule type" value="Genomic_DNA"/>
</dbReference>
<feature type="domain" description="C2H2-type" evidence="15">
    <location>
        <begin position="415"/>
        <end position="443"/>
    </location>
</feature>
<feature type="region of interest" description="Disordered" evidence="14">
    <location>
        <begin position="103"/>
        <end position="138"/>
    </location>
</feature>
<evidence type="ECO:0000256" key="2">
    <source>
        <dbReference type="ARBA" id="ARBA00022491"/>
    </source>
</evidence>
<keyword evidence="4" id="KW-0677">Repeat</keyword>
<dbReference type="FunFam" id="3.30.160.60:FF:000255">
    <property type="entry name" value="Zinc finger and AT-hook domain containing"/>
    <property type="match status" value="1"/>
</dbReference>
<feature type="compositionally biased region" description="Low complexity" evidence="14">
    <location>
        <begin position="121"/>
        <end position="133"/>
    </location>
</feature>
<keyword evidence="2" id="KW-0678">Repressor</keyword>
<dbReference type="GO" id="GO:0008270">
    <property type="term" value="F:zinc ion binding"/>
    <property type="evidence" value="ECO:0007669"/>
    <property type="project" value="UniProtKB-KW"/>
</dbReference>
<evidence type="ECO:0000259" key="15">
    <source>
        <dbReference type="PROSITE" id="PS50157"/>
    </source>
</evidence>
<feature type="domain" description="C2H2-type" evidence="15">
    <location>
        <begin position="271"/>
        <end position="298"/>
    </location>
</feature>
<sequence length="943" mass="106863">MTETDPKTDNEPQTIKIEVIDRPPGSDDDNQESITDIQNYLQSFNKEIQTVQGESAESNNDGAATDVNNSETNTIYVTESGEYFYQADAVSGQVVTVVNNKELNAESSAAPTSTKKPSQKGSNAGNSANAAGDDGNKVVNDLSQASHIILGEDAFQTVTIVPTETNPGEVSYVLIVQQPDETEPVEKEEKDTDDAEDQDLTVYDFDDAEDPAASEAPESGEEEDKSKILKIVARKSQSVAQAHMCNYCNYTSPKRYLLSRHMKSHSEERPHKCSVCDRGFKTIASLQNHVNTHTGTKPHHCKFCSSAFTTSGELVRHVRYKHTHEKPHKCSICDYASVELSKMRNHMRCHTGERPYQCPHCTYASPDSFKLKRHLRIHTGERPYECDVCHARFTQSNSLKAHKLIHSDDSEKPVFKCDLCPATCGRKTDLRIHVQKLHTSDRMFTCRRCGKNFPDRYSYKIHNKSHEGEKCWKCDLCPYASTSSRHLESHMLIHTDQKPFRCSLCDQCFRQKQLLKRHQNLYHNPSYVPPSPREKTHECPECKRAFRHKGNLIRHMCMHDPDSEAIQTQNALKLGRQKKLQIVNGEELKIVPHEDDEEEDEDEDSMKEELEDTEEKVMKNELGSQLIEGADGQHYVVLEVIQLQGSDGEPAMAVVSDSDYQSGSIGIEDSNSVSAGQFITPDFAGNEKLSKSATSQAVKEIVEDACSDVQNCFGFDEEGEDEEMEEDLTQDERDLELCGEREVCSIVHKRLFYPKSVERFCRCADKECPSSWVDTPDNFTMYANNRAQMKFCEPITDLPNCVDNNETTPLYLTITNITLNVPPENEQTEYTKQYKISSKASCHCPQHHMWKCSSLETNSTTKTTVMQYRCASLDKCKAGNFCGSERSDFYSVYYYCSCPNDHFCVRNNDSEFPAREIFYDGPAYRAFCTNYPNLHSVTTERVN</sequence>
<evidence type="ECO:0000256" key="14">
    <source>
        <dbReference type="SAM" id="MobiDB-lite"/>
    </source>
</evidence>
<comment type="caution">
    <text evidence="16">The sequence shown here is derived from an EMBL/GenBank/DDBJ whole genome shotgun (WGS) entry which is preliminary data.</text>
</comment>
<evidence type="ECO:0000256" key="4">
    <source>
        <dbReference type="ARBA" id="ARBA00022737"/>
    </source>
</evidence>
<evidence type="ECO:0000256" key="9">
    <source>
        <dbReference type="ARBA" id="ARBA00023163"/>
    </source>
</evidence>
<comment type="subcellular location">
    <subcellularLocation>
        <location evidence="1">Nucleus</location>
    </subcellularLocation>
</comment>
<dbReference type="PROSITE" id="PS50157">
    <property type="entry name" value="ZINC_FINGER_C2H2_2"/>
    <property type="match status" value="11"/>
</dbReference>
<organism evidence="16 17">
    <name type="scientific">Parthenolecanium corni</name>
    <dbReference type="NCBI Taxonomy" id="536013"/>
    <lineage>
        <taxon>Eukaryota</taxon>
        <taxon>Metazoa</taxon>
        <taxon>Ecdysozoa</taxon>
        <taxon>Arthropoda</taxon>
        <taxon>Hexapoda</taxon>
        <taxon>Insecta</taxon>
        <taxon>Pterygota</taxon>
        <taxon>Neoptera</taxon>
        <taxon>Paraneoptera</taxon>
        <taxon>Hemiptera</taxon>
        <taxon>Sternorrhyncha</taxon>
        <taxon>Coccoidea</taxon>
        <taxon>Coccidae</taxon>
        <taxon>Parthenolecanium</taxon>
    </lineage>
</organism>
<evidence type="ECO:0000256" key="7">
    <source>
        <dbReference type="ARBA" id="ARBA00023015"/>
    </source>
</evidence>
<keyword evidence="6" id="KW-0862">Zinc</keyword>
<dbReference type="SUPFAM" id="SSF57667">
    <property type="entry name" value="beta-beta-alpha zinc fingers"/>
    <property type="match status" value="6"/>
</dbReference>
<evidence type="ECO:0000256" key="10">
    <source>
        <dbReference type="ARBA" id="ARBA00023242"/>
    </source>
</evidence>
<keyword evidence="10" id="KW-0539">Nucleus</keyword>
<dbReference type="Proteomes" id="UP001367676">
    <property type="component" value="Unassembled WGS sequence"/>
</dbReference>
<feature type="region of interest" description="Disordered" evidence="14">
    <location>
        <begin position="179"/>
        <end position="199"/>
    </location>
</feature>
<gene>
    <name evidence="16" type="ORF">V9T40_005040</name>
</gene>
<feature type="domain" description="C2H2-type" evidence="15">
    <location>
        <begin position="500"/>
        <end position="523"/>
    </location>
</feature>
<dbReference type="GO" id="GO:0005634">
    <property type="term" value="C:nucleus"/>
    <property type="evidence" value="ECO:0007669"/>
    <property type="project" value="UniProtKB-SubCell"/>
</dbReference>
<feature type="region of interest" description="Disordered" evidence="14">
    <location>
        <begin position="591"/>
        <end position="612"/>
    </location>
</feature>
<dbReference type="InterPro" id="IPR013087">
    <property type="entry name" value="Znf_C2H2_type"/>
</dbReference>
<dbReference type="FunFam" id="3.30.160.60:FF:000049">
    <property type="entry name" value="transcriptional repressor CTCF isoform X1"/>
    <property type="match status" value="1"/>
</dbReference>
<dbReference type="PROSITE" id="PS00028">
    <property type="entry name" value="ZINC_FINGER_C2H2_1"/>
    <property type="match status" value="7"/>
</dbReference>
<dbReference type="AlphaFoldDB" id="A0AAN9TDE5"/>
<keyword evidence="8" id="KW-0238">DNA-binding</keyword>
<evidence type="ECO:0000256" key="12">
    <source>
        <dbReference type="ARBA" id="ARBA00079129"/>
    </source>
</evidence>
<dbReference type="FunFam" id="3.30.160.60:FF:000222">
    <property type="entry name" value="Putative transcriptional repressor ctcf"/>
    <property type="match status" value="1"/>
</dbReference>
<feature type="compositionally biased region" description="Acidic residues" evidence="14">
    <location>
        <begin position="594"/>
        <end position="612"/>
    </location>
</feature>
<evidence type="ECO:0000256" key="1">
    <source>
        <dbReference type="ARBA" id="ARBA00004123"/>
    </source>
</evidence>
<feature type="compositionally biased region" description="Polar residues" evidence="14">
    <location>
        <begin position="103"/>
        <end position="120"/>
    </location>
</feature>
<feature type="domain" description="C2H2-type" evidence="15">
    <location>
        <begin position="328"/>
        <end position="355"/>
    </location>
</feature>
<evidence type="ECO:0000256" key="6">
    <source>
        <dbReference type="ARBA" id="ARBA00022833"/>
    </source>
</evidence>
<dbReference type="SMART" id="SM00355">
    <property type="entry name" value="ZnF_C2H2"/>
    <property type="match status" value="11"/>
</dbReference>
<evidence type="ECO:0000256" key="3">
    <source>
        <dbReference type="ARBA" id="ARBA00022723"/>
    </source>
</evidence>
<keyword evidence="7" id="KW-0805">Transcription regulation</keyword>
<feature type="domain" description="C2H2-type" evidence="15">
    <location>
        <begin position="537"/>
        <end position="564"/>
    </location>
</feature>
<keyword evidence="5 13" id="KW-0863">Zinc-finger</keyword>
<evidence type="ECO:0000313" key="16">
    <source>
        <dbReference type="EMBL" id="KAK7584077.1"/>
    </source>
</evidence>
<protein>
    <recommendedName>
        <fullName evidence="12">CCCTC-binding factor</fullName>
    </recommendedName>
</protein>
<keyword evidence="9" id="KW-0804">Transcription</keyword>
<dbReference type="FunFam" id="3.30.160.60:FF:000373">
    <property type="entry name" value="Putative transcriptional repressor ctcf"/>
    <property type="match status" value="1"/>
</dbReference>
<feature type="domain" description="C2H2-type" evidence="15">
    <location>
        <begin position="444"/>
        <end position="471"/>
    </location>
</feature>
<comment type="similarity">
    <text evidence="11">Belongs to the CTCF zinc-finger protein family.</text>
</comment>
<dbReference type="PANTHER" id="PTHR24393:SF34">
    <property type="entry name" value="PR_SET DOMAIN 13"/>
    <property type="match status" value="1"/>
</dbReference>
<dbReference type="GO" id="GO:0001228">
    <property type="term" value="F:DNA-binding transcription activator activity, RNA polymerase II-specific"/>
    <property type="evidence" value="ECO:0007669"/>
    <property type="project" value="TreeGrafter"/>
</dbReference>
<feature type="compositionally biased region" description="Basic and acidic residues" evidence="14">
    <location>
        <begin position="1"/>
        <end position="10"/>
    </location>
</feature>
<reference evidence="16 17" key="1">
    <citation type="submission" date="2024-03" db="EMBL/GenBank/DDBJ databases">
        <title>Adaptation during the transition from Ophiocordyceps entomopathogen to insect associate is accompanied by gene loss and intensified selection.</title>
        <authorList>
            <person name="Ward C.M."/>
            <person name="Onetto C.A."/>
            <person name="Borneman A.R."/>
        </authorList>
    </citation>
    <scope>NUCLEOTIDE SEQUENCE [LARGE SCALE GENOMIC DNA]</scope>
    <source>
        <strain evidence="16">AWRI1</strain>
        <tissue evidence="16">Single Adult Female</tissue>
    </source>
</reference>
<dbReference type="InterPro" id="IPR036236">
    <property type="entry name" value="Znf_C2H2_sf"/>
</dbReference>
<keyword evidence="3" id="KW-0479">Metal-binding</keyword>
<dbReference type="PANTHER" id="PTHR24393">
    <property type="entry name" value="ZINC FINGER PROTEIN"/>
    <property type="match status" value="1"/>
</dbReference>
<feature type="domain" description="C2H2-type" evidence="15">
    <location>
        <begin position="243"/>
        <end position="270"/>
    </location>
</feature>
<dbReference type="FunFam" id="3.30.160.60:FF:000446">
    <property type="entry name" value="Zinc finger protein"/>
    <property type="match status" value="1"/>
</dbReference>
<evidence type="ECO:0000256" key="8">
    <source>
        <dbReference type="ARBA" id="ARBA00023125"/>
    </source>
</evidence>
<feature type="domain" description="C2H2-type" evidence="15">
    <location>
        <begin position="384"/>
        <end position="411"/>
    </location>
</feature>
<evidence type="ECO:0000256" key="5">
    <source>
        <dbReference type="ARBA" id="ARBA00022771"/>
    </source>
</evidence>
<feature type="domain" description="C2H2-type" evidence="15">
    <location>
        <begin position="299"/>
        <end position="327"/>
    </location>
</feature>
<evidence type="ECO:0000256" key="13">
    <source>
        <dbReference type="PROSITE-ProRule" id="PRU00042"/>
    </source>
</evidence>